<name>A0A6G1FXI7_9PEZI</name>
<accession>A0A6G1FXI7</accession>
<dbReference type="RefSeq" id="XP_033532125.1">
    <property type="nucleotide sequence ID" value="XM_033679956.1"/>
</dbReference>
<reference evidence="9" key="2">
    <citation type="submission" date="2020-04" db="EMBL/GenBank/DDBJ databases">
        <authorList>
            <consortium name="NCBI Genome Project"/>
        </authorList>
    </citation>
    <scope>NUCLEOTIDE SEQUENCE</scope>
    <source>
        <strain evidence="9">CBS 781.70</strain>
    </source>
</reference>
<dbReference type="InterPro" id="IPR011701">
    <property type="entry name" value="MFS"/>
</dbReference>
<evidence type="ECO:0000313" key="8">
    <source>
        <dbReference type="Proteomes" id="UP000504638"/>
    </source>
</evidence>
<dbReference type="Gene3D" id="1.20.1250.20">
    <property type="entry name" value="MFS general substrate transporter like domains"/>
    <property type="match status" value="1"/>
</dbReference>
<keyword evidence="3 6" id="KW-0812">Transmembrane</keyword>
<dbReference type="GO" id="GO:0016020">
    <property type="term" value="C:membrane"/>
    <property type="evidence" value="ECO:0007669"/>
    <property type="project" value="UniProtKB-SubCell"/>
</dbReference>
<dbReference type="AlphaFoldDB" id="A0A6G1FXI7"/>
<dbReference type="GO" id="GO:0022857">
    <property type="term" value="F:transmembrane transporter activity"/>
    <property type="evidence" value="ECO:0007669"/>
    <property type="project" value="InterPro"/>
</dbReference>
<keyword evidence="2" id="KW-0813">Transport</keyword>
<proteinExistence type="predicted"/>
<keyword evidence="5 6" id="KW-0472">Membrane</keyword>
<dbReference type="GeneID" id="54420526"/>
<reference evidence="9" key="3">
    <citation type="submission" date="2025-04" db="UniProtKB">
        <authorList>
            <consortium name="RefSeq"/>
        </authorList>
    </citation>
    <scope>IDENTIFICATION</scope>
    <source>
        <strain evidence="9">CBS 781.70</strain>
    </source>
</reference>
<dbReference type="PANTHER" id="PTHR23506:SF37">
    <property type="entry name" value="MAJOR FACILITATOR SUPERFAMILY (MFS) PROFILE DOMAIN-CONTAINING PROTEIN"/>
    <property type="match status" value="1"/>
</dbReference>
<dbReference type="InterPro" id="IPR050930">
    <property type="entry name" value="MFS_Vesicular_Transporter"/>
</dbReference>
<sequence>MLYRAVGYDGVFGVGVAVLAIDFLLRLLVIERKVAMQYGIVDDEENERVCESLDDTDETPLLERQVEIEEQEFRIAPISSRIVSTVPILACMKNSSLLTAFFLAAVQALFLGAFDATVPTTAERYFGFDSLKSGLLFLPLSAMDLLVGPFAGRLVDRKGSKVVAVVGYSVLVPGHILLRLVQPQADGTDQVALYFCLLACIGIGMGIINAPAVTEASSVVEKYFKFNPTVFGGKSPYAQLYSINSMLFSLGLTVGPVLAGCLTKAINYGNMNAILAGVSALAAVLSYRYLRGGVPKRNHCK</sequence>
<dbReference type="Pfam" id="PF07690">
    <property type="entry name" value="MFS_1"/>
    <property type="match status" value="1"/>
</dbReference>
<keyword evidence="4 6" id="KW-1133">Transmembrane helix</keyword>
<dbReference type="InterPro" id="IPR036259">
    <property type="entry name" value="MFS_trans_sf"/>
</dbReference>
<evidence type="ECO:0000256" key="1">
    <source>
        <dbReference type="ARBA" id="ARBA00004141"/>
    </source>
</evidence>
<dbReference type="Proteomes" id="UP000504638">
    <property type="component" value="Unplaced"/>
</dbReference>
<evidence type="ECO:0000256" key="3">
    <source>
        <dbReference type="ARBA" id="ARBA00022692"/>
    </source>
</evidence>
<feature type="transmembrane region" description="Helical" evidence="6">
    <location>
        <begin position="134"/>
        <end position="155"/>
    </location>
</feature>
<evidence type="ECO:0000256" key="6">
    <source>
        <dbReference type="SAM" id="Phobius"/>
    </source>
</evidence>
<evidence type="ECO:0000256" key="5">
    <source>
        <dbReference type="ARBA" id="ARBA00023136"/>
    </source>
</evidence>
<evidence type="ECO:0000256" key="4">
    <source>
        <dbReference type="ARBA" id="ARBA00022989"/>
    </source>
</evidence>
<feature type="transmembrane region" description="Helical" evidence="6">
    <location>
        <begin position="6"/>
        <end position="29"/>
    </location>
</feature>
<organism evidence="7">
    <name type="scientific">Eremomyces bilateralis CBS 781.70</name>
    <dbReference type="NCBI Taxonomy" id="1392243"/>
    <lineage>
        <taxon>Eukaryota</taxon>
        <taxon>Fungi</taxon>
        <taxon>Dikarya</taxon>
        <taxon>Ascomycota</taxon>
        <taxon>Pezizomycotina</taxon>
        <taxon>Dothideomycetes</taxon>
        <taxon>Dothideomycetes incertae sedis</taxon>
        <taxon>Eremomycetales</taxon>
        <taxon>Eremomycetaceae</taxon>
        <taxon>Eremomyces</taxon>
    </lineage>
</organism>
<evidence type="ECO:0000313" key="9">
    <source>
        <dbReference type="RefSeq" id="XP_033532125.1"/>
    </source>
</evidence>
<dbReference type="EMBL" id="ML975166">
    <property type="protein sequence ID" value="KAF1810494.1"/>
    <property type="molecule type" value="Genomic_DNA"/>
</dbReference>
<dbReference type="PANTHER" id="PTHR23506">
    <property type="entry name" value="GH10249P"/>
    <property type="match status" value="1"/>
</dbReference>
<feature type="transmembrane region" description="Helical" evidence="6">
    <location>
        <begin position="247"/>
        <end position="266"/>
    </location>
</feature>
<comment type="subcellular location">
    <subcellularLocation>
        <location evidence="1">Membrane</location>
        <topology evidence="1">Multi-pass membrane protein</topology>
    </subcellularLocation>
</comment>
<feature type="transmembrane region" description="Helical" evidence="6">
    <location>
        <begin position="192"/>
        <end position="213"/>
    </location>
</feature>
<feature type="transmembrane region" description="Helical" evidence="6">
    <location>
        <begin position="272"/>
        <end position="290"/>
    </location>
</feature>
<reference evidence="7 9" key="1">
    <citation type="submission" date="2020-01" db="EMBL/GenBank/DDBJ databases">
        <authorList>
            <consortium name="DOE Joint Genome Institute"/>
            <person name="Haridas S."/>
            <person name="Albert R."/>
            <person name="Binder M."/>
            <person name="Bloem J."/>
            <person name="Labutti K."/>
            <person name="Salamov A."/>
            <person name="Andreopoulos B."/>
            <person name="Baker S.E."/>
            <person name="Barry K."/>
            <person name="Bills G."/>
            <person name="Bluhm B.H."/>
            <person name="Cannon C."/>
            <person name="Castanera R."/>
            <person name="Culley D.E."/>
            <person name="Daum C."/>
            <person name="Ezra D."/>
            <person name="Gonzalez J.B."/>
            <person name="Henrissat B."/>
            <person name="Kuo A."/>
            <person name="Liang C."/>
            <person name="Lipzen A."/>
            <person name="Lutzoni F."/>
            <person name="Magnuson J."/>
            <person name="Mondo S."/>
            <person name="Nolan M."/>
            <person name="Ohm R."/>
            <person name="Pangilinan J."/>
            <person name="Park H.-J."/>
            <person name="Ramirez L."/>
            <person name="Alfaro M."/>
            <person name="Sun H."/>
            <person name="Tritt A."/>
            <person name="Yoshinaga Y."/>
            <person name="Zwiers L.-H."/>
            <person name="Turgeon B.G."/>
            <person name="Goodwin S.B."/>
            <person name="Spatafora J.W."/>
            <person name="Crous P.W."/>
            <person name="Grigoriev I.V."/>
        </authorList>
    </citation>
    <scope>NUCLEOTIDE SEQUENCE</scope>
    <source>
        <strain evidence="7 9">CBS 781.70</strain>
    </source>
</reference>
<evidence type="ECO:0000256" key="2">
    <source>
        <dbReference type="ARBA" id="ARBA00022448"/>
    </source>
</evidence>
<keyword evidence="8" id="KW-1185">Reference proteome</keyword>
<dbReference type="SUPFAM" id="SSF103473">
    <property type="entry name" value="MFS general substrate transporter"/>
    <property type="match status" value="1"/>
</dbReference>
<protein>
    <submittedName>
        <fullName evidence="7 9">MFS general substrate transporter</fullName>
    </submittedName>
</protein>
<feature type="transmembrane region" description="Helical" evidence="6">
    <location>
        <begin position="97"/>
        <end position="114"/>
    </location>
</feature>
<evidence type="ECO:0000313" key="7">
    <source>
        <dbReference type="EMBL" id="KAF1810494.1"/>
    </source>
</evidence>
<dbReference type="OrthoDB" id="5086884at2759"/>
<feature type="transmembrane region" description="Helical" evidence="6">
    <location>
        <begin position="162"/>
        <end position="180"/>
    </location>
</feature>
<gene>
    <name evidence="7 9" type="ORF">P152DRAFT_460632</name>
</gene>